<dbReference type="Proteomes" id="UP000095287">
    <property type="component" value="Unplaced"/>
</dbReference>
<organism evidence="1 2">
    <name type="scientific">Steinernema glaseri</name>
    <dbReference type="NCBI Taxonomy" id="37863"/>
    <lineage>
        <taxon>Eukaryota</taxon>
        <taxon>Metazoa</taxon>
        <taxon>Ecdysozoa</taxon>
        <taxon>Nematoda</taxon>
        <taxon>Chromadorea</taxon>
        <taxon>Rhabditida</taxon>
        <taxon>Tylenchina</taxon>
        <taxon>Panagrolaimomorpha</taxon>
        <taxon>Strongyloidoidea</taxon>
        <taxon>Steinernematidae</taxon>
        <taxon>Steinernema</taxon>
    </lineage>
</organism>
<accession>A0A1I7ZKP4</accession>
<reference evidence="2" key="1">
    <citation type="submission" date="2016-11" db="UniProtKB">
        <authorList>
            <consortium name="WormBaseParasite"/>
        </authorList>
    </citation>
    <scope>IDENTIFICATION</scope>
</reference>
<evidence type="ECO:0000313" key="2">
    <source>
        <dbReference type="WBParaSite" id="L893_g27513.t1"/>
    </source>
</evidence>
<protein>
    <submittedName>
        <fullName evidence="2">Uncharacterized protein</fullName>
    </submittedName>
</protein>
<keyword evidence="1" id="KW-1185">Reference proteome</keyword>
<dbReference type="WBParaSite" id="L893_g27513.t1">
    <property type="protein sequence ID" value="L893_g27513.t1"/>
    <property type="gene ID" value="L893_g27513"/>
</dbReference>
<proteinExistence type="predicted"/>
<dbReference type="AlphaFoldDB" id="A0A1I7ZKP4"/>
<evidence type="ECO:0000313" key="1">
    <source>
        <dbReference type="Proteomes" id="UP000095287"/>
    </source>
</evidence>
<sequence>MPPRRSMFNGQQLWRPSGFACTPGTCSSSSDCDGLATFLANEAEQRGQNSDLQYSKIRVFWPSELRPPFLKSKIQPPFLKIPTPHTLDAYPPRREYARAEFGHRPRRSVLATG</sequence>
<name>A0A1I7ZKP4_9BILA</name>